<dbReference type="InterPro" id="IPR029044">
    <property type="entry name" value="Nucleotide-diphossugar_trans"/>
</dbReference>
<protein>
    <submittedName>
        <fullName evidence="2">Glycosyltransferase</fullName>
        <ecNumber evidence="2">2.4.-.-</ecNumber>
    </submittedName>
</protein>
<dbReference type="AlphaFoldDB" id="A0AAP4TW72"/>
<keyword evidence="2" id="KW-0328">Glycosyltransferase</keyword>
<dbReference type="EMBL" id="JAUORK010000002">
    <property type="protein sequence ID" value="MDO6670873.1"/>
    <property type="molecule type" value="Genomic_DNA"/>
</dbReference>
<dbReference type="InterPro" id="IPR001173">
    <property type="entry name" value="Glyco_trans_2-like"/>
</dbReference>
<dbReference type="Proteomes" id="UP001170481">
    <property type="component" value="Unassembled WGS sequence"/>
</dbReference>
<dbReference type="EC" id="2.4.-.-" evidence="2"/>
<keyword evidence="2" id="KW-0808">Transferase</keyword>
<gene>
    <name evidence="2" type="ORF">Q4535_01960</name>
</gene>
<feature type="domain" description="Glycosyltransferase 2-like" evidence="1">
    <location>
        <begin position="499"/>
        <end position="678"/>
    </location>
</feature>
<feature type="domain" description="Glycosyltransferase 2-like" evidence="1">
    <location>
        <begin position="241"/>
        <end position="399"/>
    </location>
</feature>
<dbReference type="CDD" id="cd04184">
    <property type="entry name" value="GT2_RfbC_Mx_like"/>
    <property type="match status" value="1"/>
</dbReference>
<dbReference type="RefSeq" id="WP_303592745.1">
    <property type="nucleotide sequence ID" value="NZ_JAUORK010000002.1"/>
</dbReference>
<evidence type="ECO:0000313" key="3">
    <source>
        <dbReference type="Proteomes" id="UP001170481"/>
    </source>
</evidence>
<dbReference type="CDD" id="cd04186">
    <property type="entry name" value="GT_2_like_c"/>
    <property type="match status" value="1"/>
</dbReference>
<dbReference type="Pfam" id="PF00535">
    <property type="entry name" value="Glycos_transf_2"/>
    <property type="match status" value="2"/>
</dbReference>
<dbReference type="PANTHER" id="PTHR43179">
    <property type="entry name" value="RHAMNOSYLTRANSFERASE WBBL"/>
    <property type="match status" value="1"/>
</dbReference>
<dbReference type="PANTHER" id="PTHR43179:SF7">
    <property type="entry name" value="RHAMNOSYLTRANSFERASE WBBL"/>
    <property type="match status" value="1"/>
</dbReference>
<evidence type="ECO:0000259" key="1">
    <source>
        <dbReference type="Pfam" id="PF00535"/>
    </source>
</evidence>
<accession>A0AAP4TW72</accession>
<reference evidence="2" key="1">
    <citation type="submission" date="2023-07" db="EMBL/GenBank/DDBJ databases">
        <title>Genome content predicts the carbon catabolic preferences of heterotrophic bacteria.</title>
        <authorList>
            <person name="Gralka M."/>
        </authorList>
    </citation>
    <scope>NUCLEOTIDE SEQUENCE</scope>
    <source>
        <strain evidence="2">C2R13</strain>
    </source>
</reference>
<dbReference type="Gene3D" id="3.90.550.10">
    <property type="entry name" value="Spore Coat Polysaccharide Biosynthesis Protein SpsA, Chain A"/>
    <property type="match status" value="2"/>
</dbReference>
<sequence length="769" mass="86827">MIEFIAVDIFRGGIMGYGFHSIALVCENLWEIMCSIKVNSTFDDYRNISRLDNNGGLLAVTEDPQMILRSRAWLPGWYMLEATVLHATAARESRLYLNEGHGYSNENSVSLPIKNGRVSKRIIHIGKSGTRLRFDPVDAPGSFSVEHLRLILLTPGFARDRIRKRVVRLHHDFRGMSLEDMVNQLATQYHAHGYQTSEEWLMACYADTFHNRRGQGDYQAWIATNEAPVEERPLTREPLISILVPVYRPELGNFRACMNSVLAQSYRNLEICLVDDASGDEELTRTLEEYRVRDERVRVAAHDRNQHISHASNTALDMATGDFVALLDHDDVLAPQALYFVAQAINEAPEALVFYSDEDKLDERGRRHDPHFKSGWNPDLLLSQNYLSHLGVYSMPLVRKVGGFRAGYEGSQDHDLALRVTNGLSAAQVVHIPRVLYHWRAGKGSTALDSGAKEYTSQAGLKAVRDHLAQASLPASVTSGSLPNTYRVTWPVRGRPLVSLIVPTRDGVDILKPCVEALLEKTSYTHFELLILDNESTCKKTLSFMQEVSQRDSRVRVLQWNHPFNYSAINNFGVSESRGEIIGLINNDIEPINADWLDEMVGQVQREEIGCVGAKLYYPNNTVQHAGVILGIGGVAGHAHKYFHRTEAGYFSRLMLTQNLSAVTAACLLVRREVFEAVGGLNEEHLAVAFNDVDFCLKVREAGYRNLWTPYAELYHHESVSRGQDDNPEKQARAQREVSYMLDNWGDQLTTDPYYNPNLTLVHEDFSLR</sequence>
<organism evidence="2 3">
    <name type="scientific">Cobetia amphilecti</name>
    <dbReference type="NCBI Taxonomy" id="1055104"/>
    <lineage>
        <taxon>Bacteria</taxon>
        <taxon>Pseudomonadati</taxon>
        <taxon>Pseudomonadota</taxon>
        <taxon>Gammaproteobacteria</taxon>
        <taxon>Oceanospirillales</taxon>
        <taxon>Halomonadaceae</taxon>
        <taxon>Cobetia</taxon>
    </lineage>
</organism>
<dbReference type="GO" id="GO:0016757">
    <property type="term" value="F:glycosyltransferase activity"/>
    <property type="evidence" value="ECO:0007669"/>
    <property type="project" value="UniProtKB-KW"/>
</dbReference>
<comment type="caution">
    <text evidence="2">The sequence shown here is derived from an EMBL/GenBank/DDBJ whole genome shotgun (WGS) entry which is preliminary data.</text>
</comment>
<dbReference type="SUPFAM" id="SSF53448">
    <property type="entry name" value="Nucleotide-diphospho-sugar transferases"/>
    <property type="match status" value="2"/>
</dbReference>
<evidence type="ECO:0000313" key="2">
    <source>
        <dbReference type="EMBL" id="MDO6670873.1"/>
    </source>
</evidence>
<proteinExistence type="predicted"/>
<name>A0AAP4TW72_9GAMM</name>